<organism evidence="2 3">
    <name type="scientific">uncultured phage_MedDCM-OCT-S39-C11</name>
    <dbReference type="NCBI Taxonomy" id="2740805"/>
    <lineage>
        <taxon>Viruses</taxon>
        <taxon>Duplodnaviria</taxon>
        <taxon>Heunggongvirae</taxon>
        <taxon>Uroviricota</taxon>
        <taxon>Caudoviricetes</taxon>
        <taxon>Autographivirales</taxon>
        <taxon>Krakvirus</taxon>
        <taxon>Krakvirus S39C11</taxon>
    </lineage>
</organism>
<evidence type="ECO:0000313" key="3">
    <source>
        <dbReference type="Proteomes" id="UP000505326"/>
    </source>
</evidence>
<dbReference type="GeneID" id="55412311"/>
<feature type="region of interest" description="Disordered" evidence="1">
    <location>
        <begin position="1"/>
        <end position="24"/>
    </location>
</feature>
<evidence type="ECO:0000256" key="1">
    <source>
        <dbReference type="SAM" id="MobiDB-lite"/>
    </source>
</evidence>
<evidence type="ECO:0000313" key="2">
    <source>
        <dbReference type="EMBL" id="BAQ94492.1"/>
    </source>
</evidence>
<reference evidence="2 3" key="1">
    <citation type="journal article" date="2013" name="PLoS Genet.">
        <title>Expanding the Marine Virosphere Using Metagenomics.</title>
        <authorList>
            <person name="Mizuno C.M."/>
            <person name="Rodriguez-Valera F."/>
            <person name="Kimes N.E."/>
            <person name="Ghai R."/>
        </authorList>
    </citation>
    <scope>NUCLEOTIDE SEQUENCE [LARGE SCALE GENOMIC DNA]</scope>
    <source>
        <strain evidence="2">UvMED-CGR-U-MedDCM-OCT-S39-C11</strain>
    </source>
</reference>
<dbReference type="EMBL" id="AP013549">
    <property type="protein sequence ID" value="BAQ94492.1"/>
    <property type="molecule type" value="Genomic_DNA"/>
</dbReference>
<protein>
    <submittedName>
        <fullName evidence="2">Putative tail tubular protein B</fullName>
    </submittedName>
</protein>
<name>A0A6S4PA72_9CAUD</name>
<dbReference type="InterPro" id="IPR058003">
    <property type="entry name" value="Phage_gp12"/>
</dbReference>
<accession>A0A6S4PA72</accession>
<dbReference type="Pfam" id="PF25675">
    <property type="entry name" value="Phage_nozzle"/>
    <property type="match status" value="1"/>
</dbReference>
<proteinExistence type="predicted"/>
<keyword evidence="3" id="KW-1185">Reference proteome</keyword>
<dbReference type="KEGG" id="vg:55412311"/>
<feature type="compositionally biased region" description="Basic residues" evidence="1">
    <location>
        <begin position="1"/>
        <end position="15"/>
    </location>
</feature>
<sequence length="861" mass="95395">MARSKSQFRKGKTPKKPSSAIRRDLDTLIQGVSQQPPHLFLAGQGKSQLNGWSSPVEGLTKRNAARLQSKISDDPLKDFYLEMMSLQQSEQYSVLVRPGTTDQTLIDLRRNGLTPDIKVHGTGLSAVPGLITCDKTSYLHNDPKEFYKKYVLINSGAIGLLLNREKVTAFTADKSPKQVGKGIIFVRAVAYNVTYTLLIDGTEAGTVSTPEADADDNKLSTSEVATALADIVNGTSGYSATVNQYVVYIKKNDGTDFDVSIDDGRSSELAVAFTNTVQTLGSLPVIAPNGYTVEVESDPSTTIDNRWLKFKTFGTSDFAEGAWQETVKPDVTFKIDSNTMPIVIYRAAENVFFFGPADGAEESQTVNGETYKFTFPKWGERTAGDEISSPEPEFIGEKIRDHVLFRSRYVVASGETVQLSETDDIFNFFNDTALAVQATDPFGLRGTSERSSSIEWMIPVEDSILAFSSTSQYQVRAADADVLTPLTGEIFRLSNLEMNPNVRPKLSGAQVLFATEYFGFTHFREFNFYNQRNTKLGLNLGSSLDITNYVPKYIEGSITHWDVGQNIDAAVAISPTNSKQLYVYKYLWATGEVGQQKIQRSWSQWEFNQDVQWVKFMDNVLYLLTTDTTGTYFSIQLNDELEAPGTPQIHLDRLCQLPAPDFTAPSALVTGTYDTTTKTTTFTLPYVPADKAIAVVRFVNKDNQGLKLGETDTETLVCVEPGDWTGAAVAFGEPYKFQYEFNTGFVPDKNETETKRIGQLAGRTQILRWTVNHVDTGEYTIRVKRENRSNDTVVNFRARTLNVGNNTLSATSDPLETGSTTAPVCSRNDRCSVVVESDSWMPVTVTSASWKGVYSDRENAI</sequence>
<dbReference type="Proteomes" id="UP000505326">
    <property type="component" value="Segment"/>
</dbReference>
<dbReference type="RefSeq" id="YP_009777989.1">
    <property type="nucleotide sequence ID" value="NC_047708.1"/>
</dbReference>